<feature type="region of interest" description="Disordered" evidence="1">
    <location>
        <begin position="1"/>
        <end position="37"/>
    </location>
</feature>
<feature type="transmembrane region" description="Helical" evidence="2">
    <location>
        <begin position="53"/>
        <end position="73"/>
    </location>
</feature>
<organism evidence="3 4">
    <name type="scientific">Actinomadura sediminis</name>
    <dbReference type="NCBI Taxonomy" id="1038904"/>
    <lineage>
        <taxon>Bacteria</taxon>
        <taxon>Bacillati</taxon>
        <taxon>Actinomycetota</taxon>
        <taxon>Actinomycetes</taxon>
        <taxon>Streptosporangiales</taxon>
        <taxon>Thermomonosporaceae</taxon>
        <taxon>Actinomadura</taxon>
    </lineage>
</organism>
<sequence>MRRSGSGRGDGHEGGPNPRPRAAAPAPPRTPLRRRLGLEHNELRRPVDRVQRLLGFALLLIFLGVAPPLALWAGSESYAAGLRAEEAERRDRHRVTATVTKTGGTSASGDRFVHETVQATWPGPDGKPQAGTLPSRRGVEVGDRWAIWIDGAGEPTVAPRPHSRTVTDAAYAGTAAVLGAALPAAVAYGLVRRRCDRRRDALWDADWARLDAAGHGPRF</sequence>
<dbReference type="EMBL" id="JBHTJA010000025">
    <property type="protein sequence ID" value="MFD0901749.1"/>
    <property type="molecule type" value="Genomic_DNA"/>
</dbReference>
<reference evidence="4" key="1">
    <citation type="journal article" date="2019" name="Int. J. Syst. Evol. Microbiol.">
        <title>The Global Catalogue of Microorganisms (GCM) 10K type strain sequencing project: providing services to taxonomists for standard genome sequencing and annotation.</title>
        <authorList>
            <consortium name="The Broad Institute Genomics Platform"/>
            <consortium name="The Broad Institute Genome Sequencing Center for Infectious Disease"/>
            <person name="Wu L."/>
            <person name="Ma J."/>
        </authorList>
    </citation>
    <scope>NUCLEOTIDE SEQUENCE [LARGE SCALE GENOMIC DNA]</scope>
    <source>
        <strain evidence="4">JCM 31202</strain>
    </source>
</reference>
<evidence type="ECO:0000256" key="2">
    <source>
        <dbReference type="SAM" id="Phobius"/>
    </source>
</evidence>
<dbReference type="InterPro" id="IPR039708">
    <property type="entry name" value="MT1774/Rv1733c-like"/>
</dbReference>
<evidence type="ECO:0000313" key="3">
    <source>
        <dbReference type="EMBL" id="MFD0901749.1"/>
    </source>
</evidence>
<evidence type="ECO:0008006" key="5">
    <source>
        <dbReference type="Google" id="ProtNLM"/>
    </source>
</evidence>
<dbReference type="PANTHER" id="PTHR42305:SF1">
    <property type="entry name" value="MEMBRANE PROTEIN RV1733C-RELATED"/>
    <property type="match status" value="1"/>
</dbReference>
<keyword evidence="4" id="KW-1185">Reference proteome</keyword>
<dbReference type="RefSeq" id="WP_378298958.1">
    <property type="nucleotide sequence ID" value="NZ_JBHTJA010000025.1"/>
</dbReference>
<keyword evidence="2" id="KW-0472">Membrane</keyword>
<keyword evidence="2" id="KW-0812">Transmembrane</keyword>
<protein>
    <recommendedName>
        <fullName evidence="5">DUF3592 domain-containing protein</fullName>
    </recommendedName>
</protein>
<keyword evidence="2" id="KW-1133">Transmembrane helix</keyword>
<evidence type="ECO:0000256" key="1">
    <source>
        <dbReference type="SAM" id="MobiDB-lite"/>
    </source>
</evidence>
<proteinExistence type="predicted"/>
<dbReference type="Proteomes" id="UP001596972">
    <property type="component" value="Unassembled WGS sequence"/>
</dbReference>
<comment type="caution">
    <text evidence="3">The sequence shown here is derived from an EMBL/GenBank/DDBJ whole genome shotgun (WGS) entry which is preliminary data.</text>
</comment>
<evidence type="ECO:0000313" key="4">
    <source>
        <dbReference type="Proteomes" id="UP001596972"/>
    </source>
</evidence>
<feature type="transmembrane region" description="Helical" evidence="2">
    <location>
        <begin position="169"/>
        <end position="191"/>
    </location>
</feature>
<gene>
    <name evidence="3" type="ORF">ACFQ11_15220</name>
</gene>
<name>A0ABW3EQH4_9ACTN</name>
<dbReference type="PANTHER" id="PTHR42305">
    <property type="entry name" value="MEMBRANE PROTEIN RV1733C-RELATED"/>
    <property type="match status" value="1"/>
</dbReference>
<accession>A0ABW3EQH4</accession>